<dbReference type="InterPro" id="IPR025902">
    <property type="entry name" value="LssY-like-C_dom"/>
</dbReference>
<evidence type="ECO:0000259" key="2">
    <source>
        <dbReference type="Pfam" id="PF14067"/>
    </source>
</evidence>
<protein>
    <recommendedName>
        <fullName evidence="2">LssY-like C-terminal domain-containing protein</fullName>
    </recommendedName>
</protein>
<dbReference type="Pfam" id="PF14067">
    <property type="entry name" value="LssY_C"/>
    <property type="match status" value="1"/>
</dbReference>
<organism evidence="3 4">
    <name type="scientific">Thalassoglobus polymorphus</name>
    <dbReference type="NCBI Taxonomy" id="2527994"/>
    <lineage>
        <taxon>Bacteria</taxon>
        <taxon>Pseudomonadati</taxon>
        <taxon>Planctomycetota</taxon>
        <taxon>Planctomycetia</taxon>
        <taxon>Planctomycetales</taxon>
        <taxon>Planctomycetaceae</taxon>
        <taxon>Thalassoglobus</taxon>
    </lineage>
</organism>
<dbReference type="AlphaFoldDB" id="A0A517QQC7"/>
<dbReference type="Proteomes" id="UP000315724">
    <property type="component" value="Chromosome"/>
</dbReference>
<evidence type="ECO:0000313" key="3">
    <source>
        <dbReference type="EMBL" id="QDT33807.1"/>
    </source>
</evidence>
<name>A0A517QQC7_9PLAN</name>
<sequence>MTSGETKKKRTDLIRVWLARFLVAYFLVAYILLPFVWKQYTRRHPVLDESPRLTTTGDGHAGDPLNIALVGTEAEIKEIMKKAKWYPADPLGFRSDLKIAADTVLKRSYVEAPVSSLYLFGRKEDLAFEQPVGNDPRKRHHVRFWKNPEPDQQGRQFWLGSASYDERVGFSHTTGEITHHIAPDVDKERDHLLHDLQQTQDLSEVSTIPDFHKILEGKNGGGDRWYTDGAMAVAVIKND</sequence>
<evidence type="ECO:0000256" key="1">
    <source>
        <dbReference type="SAM" id="Phobius"/>
    </source>
</evidence>
<dbReference type="RefSeq" id="WP_145200712.1">
    <property type="nucleotide sequence ID" value="NZ_CP036267.1"/>
</dbReference>
<keyword evidence="1" id="KW-0472">Membrane</keyword>
<dbReference type="EMBL" id="CP036267">
    <property type="protein sequence ID" value="QDT33807.1"/>
    <property type="molecule type" value="Genomic_DNA"/>
</dbReference>
<keyword evidence="4" id="KW-1185">Reference proteome</keyword>
<dbReference type="KEGG" id="tpol:Mal48_30620"/>
<keyword evidence="1" id="KW-0812">Transmembrane</keyword>
<reference evidence="3 4" key="1">
    <citation type="submission" date="2019-02" db="EMBL/GenBank/DDBJ databases">
        <title>Deep-cultivation of Planctomycetes and their phenomic and genomic characterization uncovers novel biology.</title>
        <authorList>
            <person name="Wiegand S."/>
            <person name="Jogler M."/>
            <person name="Boedeker C."/>
            <person name="Pinto D."/>
            <person name="Vollmers J."/>
            <person name="Rivas-Marin E."/>
            <person name="Kohn T."/>
            <person name="Peeters S.H."/>
            <person name="Heuer A."/>
            <person name="Rast P."/>
            <person name="Oberbeckmann S."/>
            <person name="Bunk B."/>
            <person name="Jeske O."/>
            <person name="Meyerdierks A."/>
            <person name="Storesund J.E."/>
            <person name="Kallscheuer N."/>
            <person name="Luecker S."/>
            <person name="Lage O.M."/>
            <person name="Pohl T."/>
            <person name="Merkel B.J."/>
            <person name="Hornburger P."/>
            <person name="Mueller R.-W."/>
            <person name="Bruemmer F."/>
            <person name="Labrenz M."/>
            <person name="Spormann A.M."/>
            <person name="Op den Camp H."/>
            <person name="Overmann J."/>
            <person name="Amann R."/>
            <person name="Jetten M.S.M."/>
            <person name="Mascher T."/>
            <person name="Medema M.H."/>
            <person name="Devos D.P."/>
            <person name="Kaster A.-K."/>
            <person name="Ovreas L."/>
            <person name="Rohde M."/>
            <person name="Galperin M.Y."/>
            <person name="Jogler C."/>
        </authorList>
    </citation>
    <scope>NUCLEOTIDE SEQUENCE [LARGE SCALE GENOMIC DNA]</scope>
    <source>
        <strain evidence="3 4">Mal48</strain>
    </source>
</reference>
<feature type="domain" description="LssY-like C-terminal" evidence="2">
    <location>
        <begin position="49"/>
        <end position="231"/>
    </location>
</feature>
<evidence type="ECO:0000313" key="4">
    <source>
        <dbReference type="Proteomes" id="UP000315724"/>
    </source>
</evidence>
<keyword evidence="1" id="KW-1133">Transmembrane helix</keyword>
<proteinExistence type="predicted"/>
<gene>
    <name evidence="3" type="ORF">Mal48_30620</name>
</gene>
<feature type="transmembrane region" description="Helical" evidence="1">
    <location>
        <begin position="17"/>
        <end position="37"/>
    </location>
</feature>
<accession>A0A517QQC7</accession>
<dbReference type="OrthoDB" id="3725455at2"/>